<evidence type="ECO:0000313" key="1">
    <source>
        <dbReference type="EMBL" id="OWO97533.1"/>
    </source>
</evidence>
<dbReference type="OrthoDB" id="4808771at2759"/>
<dbReference type="InParanoid" id="A0A218YS87"/>
<gene>
    <name evidence="1" type="ORF">B2J93_9154</name>
</gene>
<organism evidence="1 2">
    <name type="scientific">Diplocarpon coronariae</name>
    <dbReference type="NCBI Taxonomy" id="2795749"/>
    <lineage>
        <taxon>Eukaryota</taxon>
        <taxon>Fungi</taxon>
        <taxon>Dikarya</taxon>
        <taxon>Ascomycota</taxon>
        <taxon>Pezizomycotina</taxon>
        <taxon>Leotiomycetes</taxon>
        <taxon>Helotiales</taxon>
        <taxon>Drepanopezizaceae</taxon>
        <taxon>Diplocarpon</taxon>
    </lineage>
</organism>
<evidence type="ECO:0000313" key="2">
    <source>
        <dbReference type="Proteomes" id="UP000242519"/>
    </source>
</evidence>
<dbReference type="Proteomes" id="UP000242519">
    <property type="component" value="Unassembled WGS sequence"/>
</dbReference>
<protein>
    <submittedName>
        <fullName evidence="1">Uncharacterized protein</fullName>
    </submittedName>
</protein>
<dbReference type="AlphaFoldDB" id="A0A218YS87"/>
<name>A0A218YS87_9HELO</name>
<keyword evidence="2" id="KW-1185">Reference proteome</keyword>
<accession>A0A218YS87</accession>
<reference evidence="1 2" key="1">
    <citation type="submission" date="2017-04" db="EMBL/GenBank/DDBJ databases">
        <title>Draft genome sequence of Marssonina coronaria NL1: causal agent of apple blotch.</title>
        <authorList>
            <person name="Cheng Q."/>
        </authorList>
    </citation>
    <scope>NUCLEOTIDE SEQUENCE [LARGE SCALE GENOMIC DNA]</scope>
    <source>
        <strain evidence="1 2">NL1</strain>
    </source>
</reference>
<sequence>MLLVCGEGGLNSPAIDPFVHHRKTFILTPPNTTILLVPTPTTNLPPATMQLTTLFTTVAVLAMASCGMAACDYQKADYASACASGEKNYCTGNVGICPKRLKESFDATAIKANQDACAGLNVGANCMQTACCS</sequence>
<dbReference type="EMBL" id="MZNU01000435">
    <property type="protein sequence ID" value="OWO97533.1"/>
    <property type="molecule type" value="Genomic_DNA"/>
</dbReference>
<proteinExistence type="predicted"/>
<comment type="caution">
    <text evidence="1">The sequence shown here is derived from an EMBL/GenBank/DDBJ whole genome shotgun (WGS) entry which is preliminary data.</text>
</comment>